<dbReference type="Gene3D" id="3.90.550.10">
    <property type="entry name" value="Spore Coat Polysaccharide Biosynthesis Protein SpsA, Chain A"/>
    <property type="match status" value="1"/>
</dbReference>
<accession>A0ABV0J5J0</accession>
<dbReference type="EC" id="2.4.-.-" evidence="2"/>
<feature type="domain" description="Glycosyltransferase 2-like" evidence="1">
    <location>
        <begin position="5"/>
        <end position="165"/>
    </location>
</feature>
<name>A0ABV0J5J0_9CYAN</name>
<evidence type="ECO:0000259" key="1">
    <source>
        <dbReference type="Pfam" id="PF00535"/>
    </source>
</evidence>
<dbReference type="InterPro" id="IPR029044">
    <property type="entry name" value="Nucleotide-diphossugar_trans"/>
</dbReference>
<organism evidence="2 3">
    <name type="scientific">Trichocoleus desertorum GB2-A4</name>
    <dbReference type="NCBI Taxonomy" id="2933944"/>
    <lineage>
        <taxon>Bacteria</taxon>
        <taxon>Bacillati</taxon>
        <taxon>Cyanobacteriota</taxon>
        <taxon>Cyanophyceae</taxon>
        <taxon>Leptolyngbyales</taxon>
        <taxon>Trichocoleusaceae</taxon>
        <taxon>Trichocoleus</taxon>
    </lineage>
</organism>
<dbReference type="PANTHER" id="PTHR43685:SF2">
    <property type="entry name" value="GLYCOSYLTRANSFERASE 2-LIKE DOMAIN-CONTAINING PROTEIN"/>
    <property type="match status" value="1"/>
</dbReference>
<proteinExistence type="predicted"/>
<gene>
    <name evidence="2" type="ORF">NC998_08055</name>
</gene>
<dbReference type="GO" id="GO:0016757">
    <property type="term" value="F:glycosyltransferase activity"/>
    <property type="evidence" value="ECO:0007669"/>
    <property type="project" value="UniProtKB-KW"/>
</dbReference>
<keyword evidence="3" id="KW-1185">Reference proteome</keyword>
<reference evidence="2 3" key="1">
    <citation type="submission" date="2022-04" db="EMBL/GenBank/DDBJ databases">
        <title>Positive selection, recombination, and allopatry shape intraspecific diversity of widespread and dominant cyanobacteria.</title>
        <authorList>
            <person name="Wei J."/>
            <person name="Shu W."/>
            <person name="Hu C."/>
        </authorList>
    </citation>
    <scope>NUCLEOTIDE SEQUENCE [LARGE SCALE GENOMIC DNA]</scope>
    <source>
        <strain evidence="2 3">GB2-A4</strain>
    </source>
</reference>
<dbReference type="InterPro" id="IPR050834">
    <property type="entry name" value="Glycosyltransf_2"/>
</dbReference>
<dbReference type="Proteomes" id="UP001464891">
    <property type="component" value="Unassembled WGS sequence"/>
</dbReference>
<keyword evidence="2" id="KW-0328">Glycosyltransferase</keyword>
<keyword evidence="2" id="KW-0808">Transferase</keyword>
<dbReference type="Pfam" id="PF00535">
    <property type="entry name" value="Glycos_transf_2"/>
    <property type="match status" value="1"/>
</dbReference>
<dbReference type="RefSeq" id="WP_190439541.1">
    <property type="nucleotide sequence ID" value="NZ_JAMPKM010000003.1"/>
</dbReference>
<dbReference type="PANTHER" id="PTHR43685">
    <property type="entry name" value="GLYCOSYLTRANSFERASE"/>
    <property type="match status" value="1"/>
</dbReference>
<dbReference type="EMBL" id="JAMPKM010000003">
    <property type="protein sequence ID" value="MEP0817048.1"/>
    <property type="molecule type" value="Genomic_DNA"/>
</dbReference>
<dbReference type="InterPro" id="IPR001173">
    <property type="entry name" value="Glyco_trans_2-like"/>
</dbReference>
<dbReference type="SUPFAM" id="SSF53448">
    <property type="entry name" value="Nucleotide-diphospho-sugar transferases"/>
    <property type="match status" value="1"/>
</dbReference>
<evidence type="ECO:0000313" key="2">
    <source>
        <dbReference type="EMBL" id="MEP0817048.1"/>
    </source>
</evidence>
<comment type="caution">
    <text evidence="2">The sequence shown here is derived from an EMBL/GenBank/DDBJ whole genome shotgun (WGS) entry which is preliminary data.</text>
</comment>
<evidence type="ECO:0000313" key="3">
    <source>
        <dbReference type="Proteomes" id="UP001464891"/>
    </source>
</evidence>
<sequence length="322" mass="36600">MPQVSVVIPTYNAIAYLPDTVASVLEQTYPDFELLIVDDGSSDRTVEWVSALTDPRIRLITQENQGSAGARNRGIAEAQGEYIAFLDADDLWAPTKLEKQVRCLEADPAVGLVNTWVVNMDAAGNLTDQVLMSDAEGEIWQAIAEENQIFCGSSPMVRRSCFETVGVFDQTLRSAEDWDMWIRIAARYHFAVVKEPLVFYRQHANSKSNNLQRHLKHRLKVIDKTFASASSEVQYLKNRAYGRAHLSVAWKPLLAKDYDTALSLRRQALTYYPQLRSTKSYLRLGLIITAMRWLGPQGYQKLRNLLHTLRKQKPWLKQEVPG</sequence>
<protein>
    <submittedName>
        <fullName evidence="2">Glycosyltransferase</fullName>
        <ecNumber evidence="2">2.4.-.-</ecNumber>
    </submittedName>
</protein>